<feature type="transmembrane region" description="Helical" evidence="1">
    <location>
        <begin position="104"/>
        <end position="131"/>
    </location>
</feature>
<evidence type="ECO:0000313" key="2">
    <source>
        <dbReference type="EMBL" id="PIP61929.1"/>
    </source>
</evidence>
<organism evidence="2 3">
    <name type="scientific">Candidatus Roizmanbacteria bacterium CG22_combo_CG10-13_8_21_14_all_38_20</name>
    <dbReference type="NCBI Taxonomy" id="1974862"/>
    <lineage>
        <taxon>Bacteria</taxon>
        <taxon>Candidatus Roizmaniibacteriota</taxon>
    </lineage>
</organism>
<evidence type="ECO:0008006" key="4">
    <source>
        <dbReference type="Google" id="ProtNLM"/>
    </source>
</evidence>
<keyword evidence="1" id="KW-1133">Transmembrane helix</keyword>
<feature type="transmembrane region" description="Helical" evidence="1">
    <location>
        <begin position="151"/>
        <end position="174"/>
    </location>
</feature>
<protein>
    <recommendedName>
        <fullName evidence="4">Glycosyltransferase RgtA/B/C/D-like domain-containing protein</fullName>
    </recommendedName>
</protein>
<evidence type="ECO:0000256" key="1">
    <source>
        <dbReference type="SAM" id="Phobius"/>
    </source>
</evidence>
<feature type="transmembrane region" description="Helical" evidence="1">
    <location>
        <begin position="80"/>
        <end position="97"/>
    </location>
</feature>
<keyword evidence="1" id="KW-0472">Membrane</keyword>
<proteinExistence type="predicted"/>
<name>A0A2H0BWK6_9BACT</name>
<keyword evidence="1" id="KW-0812">Transmembrane</keyword>
<feature type="transmembrane region" description="Helical" evidence="1">
    <location>
        <begin position="181"/>
        <end position="204"/>
    </location>
</feature>
<reference evidence="2 3" key="1">
    <citation type="submission" date="2017-09" db="EMBL/GenBank/DDBJ databases">
        <title>Depth-based differentiation of microbial function through sediment-hosted aquifers and enrichment of novel symbionts in the deep terrestrial subsurface.</title>
        <authorList>
            <person name="Probst A.J."/>
            <person name="Ladd B."/>
            <person name="Jarett J.K."/>
            <person name="Geller-Mcgrath D.E."/>
            <person name="Sieber C.M."/>
            <person name="Emerson J.B."/>
            <person name="Anantharaman K."/>
            <person name="Thomas B.C."/>
            <person name="Malmstrom R."/>
            <person name="Stieglmeier M."/>
            <person name="Klingl A."/>
            <person name="Woyke T."/>
            <person name="Ryan C.M."/>
            <person name="Banfield J.F."/>
        </authorList>
    </citation>
    <scope>NUCLEOTIDE SEQUENCE [LARGE SCALE GENOMIC DNA]</scope>
    <source>
        <strain evidence="2">CG22_combo_CG10-13_8_21_14_all_38_20</strain>
    </source>
</reference>
<dbReference type="Proteomes" id="UP000231246">
    <property type="component" value="Unassembled WGS sequence"/>
</dbReference>
<sequence length="482" mass="55830">MLLNKLKLGLVLVVVFAVYRVWFRLGTLSAGDWPYLYLENIGEFSWFPEIRFLWLGLYYQIPAKLFVQVLGLSWEVVERVIWFVPFVLLCVYSSYRLTKSWLGVLVYTTSTYILMVVGGGQMGVAFGYALAPLVLDWFVRGRKGLLGGLFVSLQLMFDPRMAYITLFGVVLYYLVTDWKKVRLIIIPLIIAFILNLFWIVPIIMSGTGEYGDIYTGGEMVEFFSFAKFENAISLFHPNWPDNIFGKVGFQRPEFMLLPILAFSSLLFSKKPKILFFALLGLVGSFLAKGANEPFGMVYLWLFEHVPGFVMFRDPTKWYLLIALSYSVLIPYVLNSFKVKWVVWLFIVYWVILIRPVWLGQLTGTFEPKAVPGEYIELKDFIYEQDGDFKTLWIPGRQRFGFVSKNHPAIEASSSAELSRSELLNKKVKYIIVPYDNREELFIEDHKYVPALRAELIEELGQLSWLEHSQIENIDIFEIKADK</sequence>
<accession>A0A2H0BWK6</accession>
<feature type="transmembrane region" description="Helical" evidence="1">
    <location>
        <begin position="317"/>
        <end position="333"/>
    </location>
</feature>
<dbReference type="AlphaFoldDB" id="A0A2H0BWK6"/>
<evidence type="ECO:0000313" key="3">
    <source>
        <dbReference type="Proteomes" id="UP000231246"/>
    </source>
</evidence>
<gene>
    <name evidence="2" type="ORF">COW99_01750</name>
</gene>
<feature type="transmembrane region" description="Helical" evidence="1">
    <location>
        <begin position="340"/>
        <end position="358"/>
    </location>
</feature>
<feature type="transmembrane region" description="Helical" evidence="1">
    <location>
        <begin position="273"/>
        <end position="290"/>
    </location>
</feature>
<comment type="caution">
    <text evidence="2">The sequence shown here is derived from an EMBL/GenBank/DDBJ whole genome shotgun (WGS) entry which is preliminary data.</text>
</comment>
<feature type="transmembrane region" description="Helical" evidence="1">
    <location>
        <begin position="249"/>
        <end position="266"/>
    </location>
</feature>
<dbReference type="EMBL" id="PCTA01000010">
    <property type="protein sequence ID" value="PIP61929.1"/>
    <property type="molecule type" value="Genomic_DNA"/>
</dbReference>
<feature type="transmembrane region" description="Helical" evidence="1">
    <location>
        <begin position="6"/>
        <end position="23"/>
    </location>
</feature>